<evidence type="ECO:0000313" key="2">
    <source>
        <dbReference type="EMBL" id="TSO88084.1"/>
    </source>
</evidence>
<proteinExistence type="predicted"/>
<name>A0A556UG91_BAGYA</name>
<evidence type="ECO:0000256" key="1">
    <source>
        <dbReference type="SAM" id="Phobius"/>
    </source>
</evidence>
<dbReference type="GO" id="GO:0007342">
    <property type="term" value="P:fusion of sperm to egg plasma membrane involved in single fertilization"/>
    <property type="evidence" value="ECO:0007669"/>
    <property type="project" value="InterPro"/>
</dbReference>
<dbReference type="GO" id="GO:0005886">
    <property type="term" value="C:plasma membrane"/>
    <property type="evidence" value="ECO:0007669"/>
    <property type="project" value="TreeGrafter"/>
</dbReference>
<keyword evidence="1" id="KW-0472">Membrane</keyword>
<accession>A0A556UG91</accession>
<reference evidence="2 3" key="1">
    <citation type="journal article" date="2019" name="Genome Biol. Evol.">
        <title>Whole-Genome Sequencing of the Giant Devil Catfish, Bagarius yarrelli.</title>
        <authorList>
            <person name="Jiang W."/>
            <person name="Lv Y."/>
            <person name="Cheng L."/>
            <person name="Yang K."/>
            <person name="Chao B."/>
            <person name="Wang X."/>
            <person name="Li Y."/>
            <person name="Pan X."/>
            <person name="You X."/>
            <person name="Zhang Y."/>
            <person name="Yang J."/>
            <person name="Li J."/>
            <person name="Zhang X."/>
            <person name="Liu S."/>
            <person name="Sun C."/>
            <person name="Yang J."/>
            <person name="Shi Q."/>
        </authorList>
    </citation>
    <scope>NUCLEOTIDE SEQUENCE [LARGE SCALE GENOMIC DNA]</scope>
    <source>
        <strain evidence="2">JWS20170419001</strain>
        <tissue evidence="2">Muscle</tissue>
    </source>
</reference>
<dbReference type="PANTHER" id="PTHR35540:SF1">
    <property type="entry name" value="IZUMO SPERM-EGG FUSION PROTEIN 1"/>
    <property type="match status" value="1"/>
</dbReference>
<protein>
    <submittedName>
        <fullName evidence="2">Uncharacterized protein</fullName>
    </submittedName>
</protein>
<dbReference type="AlphaFoldDB" id="A0A556UG91"/>
<dbReference type="InterPro" id="IPR032700">
    <property type="entry name" value="IZUMO1"/>
</dbReference>
<keyword evidence="3" id="KW-1185">Reference proteome</keyword>
<keyword evidence="1" id="KW-1133">Transmembrane helix</keyword>
<dbReference type="GO" id="GO:0002080">
    <property type="term" value="C:acrosomal membrane"/>
    <property type="evidence" value="ECO:0007669"/>
    <property type="project" value="TreeGrafter"/>
</dbReference>
<dbReference type="Proteomes" id="UP000319801">
    <property type="component" value="Unassembled WGS sequence"/>
</dbReference>
<organism evidence="2 3">
    <name type="scientific">Bagarius yarrelli</name>
    <name type="common">Goonch</name>
    <name type="synonym">Bagrus yarrelli</name>
    <dbReference type="NCBI Taxonomy" id="175774"/>
    <lineage>
        <taxon>Eukaryota</taxon>
        <taxon>Metazoa</taxon>
        <taxon>Chordata</taxon>
        <taxon>Craniata</taxon>
        <taxon>Vertebrata</taxon>
        <taxon>Euteleostomi</taxon>
        <taxon>Actinopterygii</taxon>
        <taxon>Neopterygii</taxon>
        <taxon>Teleostei</taxon>
        <taxon>Ostariophysi</taxon>
        <taxon>Siluriformes</taxon>
        <taxon>Sisoridae</taxon>
        <taxon>Sisorinae</taxon>
        <taxon>Bagarius</taxon>
    </lineage>
</organism>
<feature type="transmembrane region" description="Helical" evidence="1">
    <location>
        <begin position="277"/>
        <end position="297"/>
    </location>
</feature>
<dbReference type="GO" id="GO:0086080">
    <property type="term" value="F:protein binding involved in heterotypic cell-cell adhesion"/>
    <property type="evidence" value="ECO:0007669"/>
    <property type="project" value="TreeGrafter"/>
</dbReference>
<gene>
    <name evidence="2" type="ORF">Baya_10531</name>
</gene>
<dbReference type="GO" id="GO:0005102">
    <property type="term" value="F:signaling receptor binding"/>
    <property type="evidence" value="ECO:0007669"/>
    <property type="project" value="InterPro"/>
</dbReference>
<comment type="caution">
    <text evidence="2">The sequence shown here is derived from an EMBL/GenBank/DDBJ whole genome shotgun (WGS) entry which is preliminary data.</text>
</comment>
<dbReference type="EMBL" id="VCAZ01000071">
    <property type="protein sequence ID" value="TSO88084.1"/>
    <property type="molecule type" value="Genomic_DNA"/>
</dbReference>
<dbReference type="PANTHER" id="PTHR35540">
    <property type="entry name" value="IZUMO SPERM-EGG FUSION PROTEIN 1"/>
    <property type="match status" value="1"/>
</dbReference>
<dbReference type="GO" id="GO:0035036">
    <property type="term" value="P:sperm-egg recognition"/>
    <property type="evidence" value="ECO:0007669"/>
    <property type="project" value="InterPro"/>
</dbReference>
<keyword evidence="1" id="KW-0812">Transmembrane</keyword>
<evidence type="ECO:0000313" key="3">
    <source>
        <dbReference type="Proteomes" id="UP000319801"/>
    </source>
</evidence>
<dbReference type="OrthoDB" id="9907157at2759"/>
<sequence>MAHNSSSPISPMFRRNTMKKLQTGPGCFSVCCWLVLVCVIPSARSCLQCDLAVRHMHDDFMATQQLTVQQQMDLKKIVSHAYVTYHDTSMQLSGLIDLTSLYRAQTEYQSEFKRHWQEPGTGFIQWDMIQILEKGKRILKQHLEDFVAEGLSGNWEISGYEKDVACLCVCFYHIFFVFLFSGLCPNKCGRFSDDDEFETLVVTKDSKIVLNQLSVREQGVYRCFLLGQHGITLSHIHFILTVTPVPTSPPRLIPTLPSLPGDDVKYVYVQKDTLINIYIFLTVLSMSCSLAIIIHIVRIVRRQKKDEEEDERENIRWRGRDSSLYDIR</sequence>